<keyword evidence="1" id="KW-0456">Lyase</keyword>
<gene>
    <name evidence="1" type="primary">phnH</name>
    <name evidence="1" type="ORF">FA743_11070</name>
</gene>
<dbReference type="RefSeq" id="WP_136886164.1">
    <property type="nucleotide sequence ID" value="NZ_SUNI01000009.1"/>
</dbReference>
<dbReference type="PIRSF" id="PIRSF020680">
    <property type="entry name" value="PhnH"/>
    <property type="match status" value="1"/>
</dbReference>
<reference evidence="1 2" key="1">
    <citation type="submission" date="2019-04" db="EMBL/GenBank/DDBJ databases">
        <authorList>
            <person name="Li J."/>
        </authorList>
    </citation>
    <scope>NUCLEOTIDE SEQUENCE [LARGE SCALE GENOMIC DNA]</scope>
    <source>
        <strain evidence="1 2">KCTC 42687</strain>
    </source>
</reference>
<dbReference type="Gene3D" id="3.40.50.11310">
    <property type="entry name" value="Bacterial phosphonate metabolism protein PhnH"/>
    <property type="match status" value="1"/>
</dbReference>
<dbReference type="Pfam" id="PF05845">
    <property type="entry name" value="PhnH"/>
    <property type="match status" value="1"/>
</dbReference>
<dbReference type="Proteomes" id="UP000309747">
    <property type="component" value="Unassembled WGS sequence"/>
</dbReference>
<sequence length="185" mass="19583">MSALTGGFTDPAIQSAQGFRILMQAMAHPGTIHDLALAAPPAPLGRAAGTVLLLLADPTTPVHLAAPAPDLAEWLRFHAGCPLSDAETATLALGRWSDLQPLDRFPVGLPDYPDRSATLIVELDRLENDGPRLTGPGIKDHARLSLPETAAFRANHARAPMGLDFILTCGDQLACLPRSTIVEDC</sequence>
<evidence type="ECO:0000313" key="1">
    <source>
        <dbReference type="EMBL" id="TJZ91628.1"/>
    </source>
</evidence>
<dbReference type="InterPro" id="IPR038058">
    <property type="entry name" value="PhnH-like_sp"/>
</dbReference>
<organism evidence="1 2">
    <name type="scientific">Paracoccus gahaiensis</name>
    <dbReference type="NCBI Taxonomy" id="1706839"/>
    <lineage>
        <taxon>Bacteria</taxon>
        <taxon>Pseudomonadati</taxon>
        <taxon>Pseudomonadota</taxon>
        <taxon>Alphaproteobacteria</taxon>
        <taxon>Rhodobacterales</taxon>
        <taxon>Paracoccaceae</taxon>
        <taxon>Paracoccus</taxon>
    </lineage>
</organism>
<keyword evidence="2" id="KW-1185">Reference proteome</keyword>
<accession>A0A4V5MVB8</accession>
<name>A0A4V5MVB8_9RHOB</name>
<dbReference type="OrthoDB" id="9814509at2"/>
<dbReference type="GO" id="GO:0016829">
    <property type="term" value="F:lyase activity"/>
    <property type="evidence" value="ECO:0007669"/>
    <property type="project" value="UniProtKB-KW"/>
</dbReference>
<protein>
    <submittedName>
        <fullName evidence="1">Phosphonate C-P lyase system protein PhnH</fullName>
    </submittedName>
</protein>
<dbReference type="SUPFAM" id="SSF159709">
    <property type="entry name" value="PhnH-like"/>
    <property type="match status" value="1"/>
</dbReference>
<dbReference type="AlphaFoldDB" id="A0A4V5MVB8"/>
<dbReference type="GO" id="GO:0019634">
    <property type="term" value="P:organic phosphonate metabolic process"/>
    <property type="evidence" value="ECO:0007669"/>
    <property type="project" value="InterPro"/>
</dbReference>
<evidence type="ECO:0000313" key="2">
    <source>
        <dbReference type="Proteomes" id="UP000309747"/>
    </source>
</evidence>
<dbReference type="NCBIfam" id="TIGR03292">
    <property type="entry name" value="PhnH_redo"/>
    <property type="match status" value="1"/>
</dbReference>
<dbReference type="EMBL" id="SUNI01000009">
    <property type="protein sequence ID" value="TJZ91628.1"/>
    <property type="molecule type" value="Genomic_DNA"/>
</dbReference>
<dbReference type="InterPro" id="IPR008772">
    <property type="entry name" value="Phosphonate_metab_PhnH"/>
</dbReference>
<proteinExistence type="predicted"/>
<comment type="caution">
    <text evidence="1">The sequence shown here is derived from an EMBL/GenBank/DDBJ whole genome shotgun (WGS) entry which is preliminary data.</text>
</comment>